<dbReference type="InParanoid" id="A0A2K3CNU1"/>
<dbReference type="AlphaFoldDB" id="A0A2K3CNU1"/>
<dbReference type="EMBL" id="CM008978">
    <property type="protein sequence ID" value="PNW69951.1"/>
    <property type="molecule type" value="Genomic_DNA"/>
</dbReference>
<proteinExistence type="predicted"/>
<feature type="compositionally biased region" description="Low complexity" evidence="1">
    <location>
        <begin position="173"/>
        <end position="199"/>
    </location>
</feature>
<feature type="region of interest" description="Disordered" evidence="1">
    <location>
        <begin position="144"/>
        <end position="235"/>
    </location>
</feature>
<dbReference type="Gramene" id="PNW69951">
    <property type="protein sequence ID" value="PNW69951"/>
    <property type="gene ID" value="CHLRE_17g699400v5"/>
</dbReference>
<reference evidence="4 5" key="1">
    <citation type="journal article" date="2007" name="Science">
        <title>The Chlamydomonas genome reveals the evolution of key animal and plant functions.</title>
        <authorList>
            <person name="Merchant S.S."/>
            <person name="Prochnik S.E."/>
            <person name="Vallon O."/>
            <person name="Harris E.H."/>
            <person name="Karpowicz S.J."/>
            <person name="Witman G.B."/>
            <person name="Terry A."/>
            <person name="Salamov A."/>
            <person name="Fritz-Laylin L.K."/>
            <person name="Marechal-Drouard L."/>
            <person name="Marshall W.F."/>
            <person name="Qu L.H."/>
            <person name="Nelson D.R."/>
            <person name="Sanderfoot A.A."/>
            <person name="Spalding M.H."/>
            <person name="Kapitonov V.V."/>
            <person name="Ren Q."/>
            <person name="Ferris P."/>
            <person name="Lindquist E."/>
            <person name="Shapiro H."/>
            <person name="Lucas S.M."/>
            <person name="Grimwood J."/>
            <person name="Schmutz J."/>
            <person name="Cardol P."/>
            <person name="Cerutti H."/>
            <person name="Chanfreau G."/>
            <person name="Chen C.L."/>
            <person name="Cognat V."/>
            <person name="Croft M.T."/>
            <person name="Dent R."/>
            <person name="Dutcher S."/>
            <person name="Fernandez E."/>
            <person name="Fukuzawa H."/>
            <person name="Gonzalez-Ballester D."/>
            <person name="Gonzalez-Halphen D."/>
            <person name="Hallmann A."/>
            <person name="Hanikenne M."/>
            <person name="Hippler M."/>
            <person name="Inwood W."/>
            <person name="Jabbari K."/>
            <person name="Kalanon M."/>
            <person name="Kuras R."/>
            <person name="Lefebvre P.A."/>
            <person name="Lemaire S.D."/>
            <person name="Lobanov A.V."/>
            <person name="Lohr M."/>
            <person name="Manuell A."/>
            <person name="Meier I."/>
            <person name="Mets L."/>
            <person name="Mittag M."/>
            <person name="Mittelmeier T."/>
            <person name="Moroney J.V."/>
            <person name="Moseley J."/>
            <person name="Napoli C."/>
            <person name="Nedelcu A.M."/>
            <person name="Niyogi K."/>
            <person name="Novoselov S.V."/>
            <person name="Paulsen I.T."/>
            <person name="Pazour G."/>
            <person name="Purton S."/>
            <person name="Ral J.P."/>
            <person name="Riano-Pachon D.M."/>
            <person name="Riekhof W."/>
            <person name="Rymarquis L."/>
            <person name="Schroda M."/>
            <person name="Stern D."/>
            <person name="Umen J."/>
            <person name="Willows R."/>
            <person name="Wilson N."/>
            <person name="Zimmer S.L."/>
            <person name="Allmer J."/>
            <person name="Balk J."/>
            <person name="Bisova K."/>
            <person name="Chen C.J."/>
            <person name="Elias M."/>
            <person name="Gendler K."/>
            <person name="Hauser C."/>
            <person name="Lamb M.R."/>
            <person name="Ledford H."/>
            <person name="Long J.C."/>
            <person name="Minagawa J."/>
            <person name="Page M.D."/>
            <person name="Pan J."/>
            <person name="Pootakham W."/>
            <person name="Roje S."/>
            <person name="Rose A."/>
            <person name="Stahlberg E."/>
            <person name="Terauchi A.M."/>
            <person name="Yang P."/>
            <person name="Ball S."/>
            <person name="Bowler C."/>
            <person name="Dieckmann C.L."/>
            <person name="Gladyshev V.N."/>
            <person name="Green P."/>
            <person name="Jorgensen R."/>
            <person name="Mayfield S."/>
            <person name="Mueller-Roeber B."/>
            <person name="Rajamani S."/>
            <person name="Sayre R.T."/>
            <person name="Brokstein P."/>
            <person name="Dubchak I."/>
            <person name="Goodstein D."/>
            <person name="Hornick L."/>
            <person name="Huang Y.W."/>
            <person name="Jhaveri J."/>
            <person name="Luo Y."/>
            <person name="Martinez D."/>
            <person name="Ngau W.C."/>
            <person name="Otillar B."/>
            <person name="Poliakov A."/>
            <person name="Porter A."/>
            <person name="Szajkowski L."/>
            <person name="Werner G."/>
            <person name="Zhou K."/>
            <person name="Grigoriev I.V."/>
            <person name="Rokhsar D.S."/>
            <person name="Grossman A.R."/>
        </authorList>
    </citation>
    <scope>NUCLEOTIDE SEQUENCE [LARGE SCALE GENOMIC DNA]</scope>
    <source>
        <strain evidence="5">CC-503</strain>
    </source>
</reference>
<protein>
    <recommendedName>
        <fullName evidence="3">Nucleotide-diphospho-sugar transferase domain-containing protein</fullName>
    </recommendedName>
</protein>
<evidence type="ECO:0000313" key="4">
    <source>
        <dbReference type="EMBL" id="PNW69951.1"/>
    </source>
</evidence>
<feature type="compositionally biased region" description="Gly residues" evidence="1">
    <location>
        <begin position="356"/>
        <end position="373"/>
    </location>
</feature>
<keyword evidence="5" id="KW-1185">Reference proteome</keyword>
<dbReference type="RefSeq" id="XP_042914346.1">
    <property type="nucleotide sequence ID" value="XM_043071887.1"/>
</dbReference>
<dbReference type="PaxDb" id="3055-EDP04889"/>
<dbReference type="GeneID" id="5717329"/>
<evidence type="ECO:0000256" key="1">
    <source>
        <dbReference type="SAM" id="MobiDB-lite"/>
    </source>
</evidence>
<dbReference type="GO" id="GO:0005794">
    <property type="term" value="C:Golgi apparatus"/>
    <property type="evidence" value="ECO:0000318"/>
    <property type="project" value="GO_Central"/>
</dbReference>
<feature type="domain" description="Nucleotide-diphospho-sugar transferase" evidence="3">
    <location>
        <begin position="49"/>
        <end position="310"/>
    </location>
</feature>
<accession>A0A2K3CNU1</accession>
<dbReference type="GO" id="GO:0016757">
    <property type="term" value="F:glycosyltransferase activity"/>
    <property type="evidence" value="ECO:0000318"/>
    <property type="project" value="GO_Central"/>
</dbReference>
<evidence type="ECO:0000259" key="3">
    <source>
        <dbReference type="Pfam" id="PF03407"/>
    </source>
</evidence>
<feature type="region of interest" description="Disordered" evidence="1">
    <location>
        <begin position="355"/>
        <end position="451"/>
    </location>
</feature>
<dbReference type="PANTHER" id="PTHR47032">
    <property type="entry name" value="UDP-D-XYLOSE:L-FUCOSE ALPHA-1,3-D-XYLOSYLTRANSFERASE-RELATED"/>
    <property type="match status" value="1"/>
</dbReference>
<evidence type="ECO:0000313" key="5">
    <source>
        <dbReference type="Proteomes" id="UP000006906"/>
    </source>
</evidence>
<keyword evidence="2" id="KW-0732">Signal</keyword>
<dbReference type="Pfam" id="PF03407">
    <property type="entry name" value="Nucleotid_trans"/>
    <property type="match status" value="1"/>
</dbReference>
<dbReference type="InterPro" id="IPR052636">
    <property type="entry name" value="UDP-D-xylose:L-fucose_XylT"/>
</dbReference>
<feature type="compositionally biased region" description="Basic and acidic residues" evidence="1">
    <location>
        <begin position="374"/>
        <end position="398"/>
    </location>
</feature>
<gene>
    <name evidence="4" type="ORF">CHLRE_17g699400v5</name>
</gene>
<name>A0A2K3CNU1_CHLRE</name>
<feature type="compositionally biased region" description="Basic and acidic residues" evidence="1">
    <location>
        <begin position="424"/>
        <end position="436"/>
    </location>
</feature>
<dbReference type="OrthoDB" id="539941at2759"/>
<feature type="compositionally biased region" description="Polar residues" evidence="1">
    <location>
        <begin position="202"/>
        <end position="225"/>
    </location>
</feature>
<dbReference type="PANTHER" id="PTHR47032:SF1">
    <property type="entry name" value="UDP-D-XYLOSE:L-FUCOSE ALPHA-1,3-D-XYLOSYLTRANSFERASE-RELATED"/>
    <property type="match status" value="1"/>
</dbReference>
<feature type="chain" id="PRO_5014353161" description="Nucleotide-diphospho-sugar transferase domain-containing protein" evidence="2">
    <location>
        <begin position="30"/>
        <end position="505"/>
    </location>
</feature>
<evidence type="ECO:0000256" key="2">
    <source>
        <dbReference type="SAM" id="SignalP"/>
    </source>
</evidence>
<organism evidence="4 5">
    <name type="scientific">Chlamydomonas reinhardtii</name>
    <name type="common">Chlamydomonas smithii</name>
    <dbReference type="NCBI Taxonomy" id="3055"/>
    <lineage>
        <taxon>Eukaryota</taxon>
        <taxon>Viridiplantae</taxon>
        <taxon>Chlorophyta</taxon>
        <taxon>core chlorophytes</taxon>
        <taxon>Chlorophyceae</taxon>
        <taxon>CS clade</taxon>
        <taxon>Chlamydomonadales</taxon>
        <taxon>Chlamydomonadaceae</taxon>
        <taxon>Chlamydomonas</taxon>
    </lineage>
</organism>
<dbReference type="Proteomes" id="UP000006906">
    <property type="component" value="Chromosome 17"/>
</dbReference>
<feature type="signal peptide" evidence="2">
    <location>
        <begin position="1"/>
        <end position="29"/>
    </location>
</feature>
<dbReference type="KEGG" id="cre:CHLRE_17g699400v5"/>
<sequence length="505" mass="54548">MASEDALQHTASLLLLSLSRAAVSEGVHAGETLDRGTVLITWTPRGLELCKQLPYKHRCVLDTEHRTSGSMGFHGQGFNALGFAKAKYILNTLAVGNDVLFLDADTLVLRDPLPYLISRGADMSTSLDRCLVFNDTLAYRRHRPTLRSSSSSHRRLSSRSARSSSSHHHHHSSISGSSASSNSGSSSSSSSSSASQSKSQNKEPQSATSNPTASGSESATSTHSPQPEPEPDYLSWRWPLPPSNIGMLYFRANAAVTRCVYSWMTDMRFEADINPKMWDQDMYGRVMSKCAALLGLRWQALDPRLFQSACFKECGCAHEDADVGEPGRVGRDGGHLPYMARGDAVEAVEAVEAAGRAGGGGGAGGAGGAGEGIGSDRDEVRAAGVASRRDTVDGDDRHRRTTRGSLKDGVEGEVDGQAGGEDAGTDKTAEGQREGGQRPQQQEEQEEDQAPEQWEFDYMCDPALFEGWVARHFPCSGLAPVKAQLMANLLRGLRQHTPVRIRYRP</sequence>
<dbReference type="InterPro" id="IPR005069">
    <property type="entry name" value="Nucl-diP-sugar_transferase"/>
</dbReference>